<sequence>MKLKNLTVLILLVFSLIGCSSKFVSGSLIHDEQTGPKGPVAGERAIEIAYTAKEFEHLWSDFNFNENQPDIDFDESAILIAHTMENSCPMNIERFELSEDGTKLTIETAPDGDGDGCDDIGFLKSFVFTIEKSKLEKVKTVYFEGEPFDM</sequence>
<protein>
    <recommendedName>
        <fullName evidence="3">Lipoprotein</fullName>
    </recommendedName>
</protein>
<evidence type="ECO:0000313" key="2">
    <source>
        <dbReference type="Proteomes" id="UP000737402"/>
    </source>
</evidence>
<comment type="caution">
    <text evidence="1">The sequence shown here is derived from an EMBL/GenBank/DDBJ whole genome shotgun (WGS) entry which is preliminary data.</text>
</comment>
<organism evidence="1 2">
    <name type="scientific">Sutcliffiella tianshenii</name>
    <dbReference type="NCBI Taxonomy" id="1463404"/>
    <lineage>
        <taxon>Bacteria</taxon>
        <taxon>Bacillati</taxon>
        <taxon>Bacillota</taxon>
        <taxon>Bacilli</taxon>
        <taxon>Bacillales</taxon>
        <taxon>Bacillaceae</taxon>
        <taxon>Sutcliffiella</taxon>
    </lineage>
</organism>
<proteinExistence type="predicted"/>
<name>A0ABS2NYE8_9BACI</name>
<evidence type="ECO:0008006" key="3">
    <source>
        <dbReference type="Google" id="ProtNLM"/>
    </source>
</evidence>
<accession>A0ABS2NYE8</accession>
<dbReference type="Proteomes" id="UP000737402">
    <property type="component" value="Unassembled WGS sequence"/>
</dbReference>
<dbReference type="EMBL" id="JAFBED010000003">
    <property type="protein sequence ID" value="MBM7619665.1"/>
    <property type="molecule type" value="Genomic_DNA"/>
</dbReference>
<gene>
    <name evidence="1" type="ORF">JOC95_001517</name>
</gene>
<evidence type="ECO:0000313" key="1">
    <source>
        <dbReference type="EMBL" id="MBM7619665.1"/>
    </source>
</evidence>
<keyword evidence="2" id="KW-1185">Reference proteome</keyword>
<dbReference type="PROSITE" id="PS51257">
    <property type="entry name" value="PROKAR_LIPOPROTEIN"/>
    <property type="match status" value="1"/>
</dbReference>
<reference evidence="1 2" key="1">
    <citation type="submission" date="2021-01" db="EMBL/GenBank/DDBJ databases">
        <title>Genomic Encyclopedia of Type Strains, Phase IV (KMG-IV): sequencing the most valuable type-strain genomes for metagenomic binning, comparative biology and taxonomic classification.</title>
        <authorList>
            <person name="Goeker M."/>
        </authorList>
    </citation>
    <scope>NUCLEOTIDE SEQUENCE [LARGE SCALE GENOMIC DNA]</scope>
    <source>
        <strain evidence="1 2">DSM 25879</strain>
    </source>
</reference>
<dbReference type="RefSeq" id="WP_204414845.1">
    <property type="nucleotide sequence ID" value="NZ_JAFBED010000003.1"/>
</dbReference>